<sequence length="184" mass="20395">MPLFMAKPYEEHAGSGMHIHISMQNNKGENVLADASGEDSALLKRALAGMIDLMPASMALLAPNVNSYRRFQPGMYVPTQASWGHNNRTVALRIPCGDRQNHRVEYRVAGADANPYLVMAAIFAGILHGLDNTLPLQEEVEGNGLEQEGLPFPIRQSDALWEFMQNDSLRERLGGTFLPRLPRL</sequence>
<dbReference type="InterPro" id="IPR014746">
    <property type="entry name" value="Gln_synth/guanido_kin_cat_dom"/>
</dbReference>
<dbReference type="EMBL" id="CAADJE010000002">
    <property type="protein sequence ID" value="VFS56568.1"/>
    <property type="molecule type" value="Genomic_DNA"/>
</dbReference>
<evidence type="ECO:0000256" key="1">
    <source>
        <dbReference type="ARBA" id="ARBA00001946"/>
    </source>
</evidence>
<dbReference type="PANTHER" id="PTHR43785">
    <property type="entry name" value="GAMMA-GLUTAMYLPUTRESCINE SYNTHETASE"/>
    <property type="match status" value="1"/>
</dbReference>
<reference evidence="7 8" key="1">
    <citation type="submission" date="2019-03" db="EMBL/GenBank/DDBJ databases">
        <authorList>
            <consortium name="Pathogen Informatics"/>
        </authorList>
    </citation>
    <scope>NUCLEOTIDE SEQUENCE [LARGE SCALE GENOMIC DNA]</scope>
    <source>
        <strain evidence="7 8">NCTC12998</strain>
    </source>
</reference>
<dbReference type="AlphaFoldDB" id="A0A485AAB9"/>
<comment type="cofactor">
    <cofactor evidence="1">
        <name>Mg(2+)</name>
        <dbReference type="ChEBI" id="CHEBI:18420"/>
    </cofactor>
</comment>
<evidence type="ECO:0000256" key="5">
    <source>
        <dbReference type="RuleBase" id="RU000384"/>
    </source>
</evidence>
<gene>
    <name evidence="7" type="primary">puuA_2</name>
    <name evidence="7" type="ORF">NCTC12998_00435</name>
</gene>
<evidence type="ECO:0000256" key="3">
    <source>
        <dbReference type="ARBA" id="ARBA00022842"/>
    </source>
</evidence>
<organism evidence="7 8">
    <name type="scientific">Raoultella planticola</name>
    <name type="common">Klebsiella planticola</name>
    <dbReference type="NCBI Taxonomy" id="575"/>
    <lineage>
        <taxon>Bacteria</taxon>
        <taxon>Pseudomonadati</taxon>
        <taxon>Pseudomonadota</taxon>
        <taxon>Gammaproteobacteria</taxon>
        <taxon>Enterobacterales</taxon>
        <taxon>Enterobacteriaceae</taxon>
        <taxon>Klebsiella/Raoultella group</taxon>
        <taxon>Raoultella</taxon>
    </lineage>
</organism>
<dbReference type="GO" id="GO:0004356">
    <property type="term" value="F:glutamine synthetase activity"/>
    <property type="evidence" value="ECO:0007669"/>
    <property type="project" value="InterPro"/>
</dbReference>
<dbReference type="EC" id="6.3.1.11" evidence="7"/>
<dbReference type="Proteomes" id="UP000345637">
    <property type="component" value="Unassembled WGS sequence"/>
</dbReference>
<evidence type="ECO:0000313" key="7">
    <source>
        <dbReference type="EMBL" id="VFS56568.1"/>
    </source>
</evidence>
<dbReference type="SUPFAM" id="SSF55931">
    <property type="entry name" value="Glutamine synthetase/guanido kinase"/>
    <property type="match status" value="1"/>
</dbReference>
<dbReference type="PROSITE" id="PS00181">
    <property type="entry name" value="GLNA_ATP"/>
    <property type="match status" value="1"/>
</dbReference>
<name>A0A485AAB9_RAOPL</name>
<dbReference type="GO" id="GO:0034024">
    <property type="term" value="F:glutamate-putrescine ligase activity"/>
    <property type="evidence" value="ECO:0007669"/>
    <property type="project" value="UniProtKB-EC"/>
</dbReference>
<dbReference type="PROSITE" id="PS51987">
    <property type="entry name" value="GS_CATALYTIC"/>
    <property type="match status" value="1"/>
</dbReference>
<dbReference type="Gene3D" id="3.30.590.10">
    <property type="entry name" value="Glutamine synthetase/guanido kinase, catalytic domain"/>
    <property type="match status" value="1"/>
</dbReference>
<proteinExistence type="inferred from homology"/>
<feature type="domain" description="GS catalytic" evidence="6">
    <location>
        <begin position="1"/>
        <end position="184"/>
    </location>
</feature>
<comment type="similarity">
    <text evidence="4 5">Belongs to the glutamine synthetase family.</text>
</comment>
<dbReference type="InterPro" id="IPR008146">
    <property type="entry name" value="Gln_synth_cat_dom"/>
</dbReference>
<evidence type="ECO:0000259" key="6">
    <source>
        <dbReference type="PROSITE" id="PS51987"/>
    </source>
</evidence>
<keyword evidence="3" id="KW-0460">Magnesium</keyword>
<accession>A0A485AAB9</accession>
<evidence type="ECO:0000256" key="2">
    <source>
        <dbReference type="ARBA" id="ARBA00022598"/>
    </source>
</evidence>
<dbReference type="GO" id="GO:0006542">
    <property type="term" value="P:glutamine biosynthetic process"/>
    <property type="evidence" value="ECO:0007669"/>
    <property type="project" value="TreeGrafter"/>
</dbReference>
<dbReference type="PANTHER" id="PTHR43785:SF12">
    <property type="entry name" value="TYPE-1 GLUTAMINE SYNTHETASE 2"/>
    <property type="match status" value="1"/>
</dbReference>
<dbReference type="SMART" id="SM01230">
    <property type="entry name" value="Gln-synt_C"/>
    <property type="match status" value="1"/>
</dbReference>
<dbReference type="GO" id="GO:0006598">
    <property type="term" value="P:polyamine catabolic process"/>
    <property type="evidence" value="ECO:0007669"/>
    <property type="project" value="TreeGrafter"/>
</dbReference>
<evidence type="ECO:0000313" key="8">
    <source>
        <dbReference type="Proteomes" id="UP000345637"/>
    </source>
</evidence>
<protein>
    <submittedName>
        <fullName evidence="7">Gamma-glutamylputrescine synthetase PuuA</fullName>
        <ecNumber evidence="7">6.3.1.11</ecNumber>
    </submittedName>
</protein>
<dbReference type="Pfam" id="PF00120">
    <property type="entry name" value="Gln-synt_C"/>
    <property type="match status" value="1"/>
</dbReference>
<keyword evidence="2 7" id="KW-0436">Ligase</keyword>
<evidence type="ECO:0000256" key="4">
    <source>
        <dbReference type="PROSITE-ProRule" id="PRU01331"/>
    </source>
</evidence>
<dbReference type="InterPro" id="IPR027303">
    <property type="entry name" value="Gln_synth_gly_rich_site"/>
</dbReference>